<dbReference type="SUPFAM" id="SSF50985">
    <property type="entry name" value="RCC1/BLIP-II"/>
    <property type="match status" value="2"/>
</dbReference>
<organism evidence="1">
    <name type="scientific">Trepomonas sp. PC1</name>
    <dbReference type="NCBI Taxonomy" id="1076344"/>
    <lineage>
        <taxon>Eukaryota</taxon>
        <taxon>Metamonada</taxon>
        <taxon>Diplomonadida</taxon>
        <taxon>Hexamitidae</taxon>
        <taxon>Hexamitinae</taxon>
        <taxon>Trepomonas</taxon>
    </lineage>
</organism>
<feature type="non-terminal residue" evidence="1">
    <location>
        <position position="1"/>
    </location>
</feature>
<gene>
    <name evidence="1" type="ORF">TPC1_30816</name>
</gene>
<sequence length="443" mass="50072">HNQICFYLFNLLEFYHRQNHTSQNQKMITATQKHHIFLAIIVLVGLQEIVVKKWCIILYIDTSELEFSCIPCEVWVTGQNLQGQLGSNDLTAFDTFVKVSDICFDKIYVRWETTLAMMGSNTHCAGQSKYLEFPTTTETINTFTIKNAEGFYGFTRYSIIYFQNQNVFTQGSSSYDRLGAEADSFDSKQVKIGFLMGQTIKQVGGTYWTSYIVTQSQIFSTNQAPVKENGAEYRTYVSKYWGLMQIPINVKIILKAQFNNFNVFLVDQDHVYYGNGYNVNGQLCTSDTIDTALFAVLGTLKHVSISDEFGLYVNFDKTVDFCGHMQMLSDVNTQTKLNLVLPDGELVDIVANLYGANILVKINGQNDVFYMGVASAVGLGVQNLGAQNWTNISTLSGRNSNSFTITTNQNSALIYGCSSIQPFRYNGYCYDNCSFYVFLCKWS</sequence>
<dbReference type="AlphaFoldDB" id="A0A146K2B4"/>
<dbReference type="InterPro" id="IPR009091">
    <property type="entry name" value="RCC1/BLIP-II"/>
</dbReference>
<protein>
    <submittedName>
        <fullName evidence="1">Uncharacterized protein</fullName>
    </submittedName>
</protein>
<reference evidence="1" key="1">
    <citation type="submission" date="2015-07" db="EMBL/GenBank/DDBJ databases">
        <title>Adaptation to a free-living lifestyle via gene acquisitions in the diplomonad Trepomonas sp. PC1.</title>
        <authorList>
            <person name="Xu F."/>
            <person name="Jerlstrom-Hultqvist J."/>
            <person name="Kolisko M."/>
            <person name="Simpson A.G.B."/>
            <person name="Roger A.J."/>
            <person name="Svard S.G."/>
            <person name="Andersson J.O."/>
        </authorList>
    </citation>
    <scope>NUCLEOTIDE SEQUENCE</scope>
    <source>
        <strain evidence="1">PC1</strain>
    </source>
</reference>
<evidence type="ECO:0000313" key="1">
    <source>
        <dbReference type="EMBL" id="JAP89689.1"/>
    </source>
</evidence>
<accession>A0A146K2B4</accession>
<dbReference type="EMBL" id="GDID01006917">
    <property type="protein sequence ID" value="JAP89689.1"/>
    <property type="molecule type" value="Transcribed_RNA"/>
</dbReference>
<proteinExistence type="predicted"/>
<name>A0A146K2B4_9EUKA</name>
<dbReference type="Gene3D" id="2.130.10.30">
    <property type="entry name" value="Regulator of chromosome condensation 1/beta-lactamase-inhibitor protein II"/>
    <property type="match status" value="1"/>
</dbReference>